<accession>A0AAW0C1A9</accession>
<evidence type="ECO:0000313" key="3">
    <source>
        <dbReference type="Proteomes" id="UP001383192"/>
    </source>
</evidence>
<feature type="compositionally biased region" description="Acidic residues" evidence="1">
    <location>
        <begin position="125"/>
        <end position="147"/>
    </location>
</feature>
<sequence>MASPTRHASVADRDEDFVQFMLALRSLSEIQRQAVTDMFGLILDYGIEVYNQLCSGLPFLHAVLTRVDLPSGEGMTRADVMFGRALMRRRQILEDISRQRSQGSAVDTEASVGQTDESVGKAESESEDESVGESASEAEESVGEAEGSETQVQEGSQVQETATFLDQFL</sequence>
<comment type="caution">
    <text evidence="2">The sequence shown here is derived from an EMBL/GenBank/DDBJ whole genome shotgun (WGS) entry which is preliminary data.</text>
</comment>
<dbReference type="Proteomes" id="UP001383192">
    <property type="component" value="Unassembled WGS sequence"/>
</dbReference>
<protein>
    <submittedName>
        <fullName evidence="2">Uncharacterized protein</fullName>
    </submittedName>
</protein>
<evidence type="ECO:0000313" key="2">
    <source>
        <dbReference type="EMBL" id="KAK7032405.1"/>
    </source>
</evidence>
<feature type="compositionally biased region" description="Polar residues" evidence="1">
    <location>
        <begin position="150"/>
        <end position="169"/>
    </location>
</feature>
<dbReference type="EMBL" id="JAYKXP010000065">
    <property type="protein sequence ID" value="KAK7032405.1"/>
    <property type="molecule type" value="Genomic_DNA"/>
</dbReference>
<organism evidence="2 3">
    <name type="scientific">Paramarasmius palmivorus</name>
    <dbReference type="NCBI Taxonomy" id="297713"/>
    <lineage>
        <taxon>Eukaryota</taxon>
        <taxon>Fungi</taxon>
        <taxon>Dikarya</taxon>
        <taxon>Basidiomycota</taxon>
        <taxon>Agaricomycotina</taxon>
        <taxon>Agaricomycetes</taxon>
        <taxon>Agaricomycetidae</taxon>
        <taxon>Agaricales</taxon>
        <taxon>Marasmiineae</taxon>
        <taxon>Marasmiaceae</taxon>
        <taxon>Paramarasmius</taxon>
    </lineage>
</organism>
<proteinExistence type="predicted"/>
<gene>
    <name evidence="2" type="ORF">VNI00_013153</name>
</gene>
<dbReference type="AlphaFoldDB" id="A0AAW0C1A9"/>
<name>A0AAW0C1A9_9AGAR</name>
<keyword evidence="3" id="KW-1185">Reference proteome</keyword>
<feature type="region of interest" description="Disordered" evidence="1">
    <location>
        <begin position="97"/>
        <end position="169"/>
    </location>
</feature>
<feature type="compositionally biased region" description="Polar residues" evidence="1">
    <location>
        <begin position="99"/>
        <end position="117"/>
    </location>
</feature>
<reference evidence="2 3" key="1">
    <citation type="submission" date="2024-01" db="EMBL/GenBank/DDBJ databases">
        <title>A draft genome for a cacao thread blight-causing isolate of Paramarasmius palmivorus.</title>
        <authorList>
            <person name="Baruah I.K."/>
            <person name="Bukari Y."/>
            <person name="Amoako-Attah I."/>
            <person name="Meinhardt L.W."/>
            <person name="Bailey B.A."/>
            <person name="Cohen S.P."/>
        </authorList>
    </citation>
    <scope>NUCLEOTIDE SEQUENCE [LARGE SCALE GENOMIC DNA]</scope>
    <source>
        <strain evidence="2 3">GH-12</strain>
    </source>
</reference>
<evidence type="ECO:0000256" key="1">
    <source>
        <dbReference type="SAM" id="MobiDB-lite"/>
    </source>
</evidence>